<name>A0A929KZI0_9SPHI</name>
<protein>
    <submittedName>
        <fullName evidence="7">AhpC/TSA family protein</fullName>
    </submittedName>
</protein>
<comment type="caution">
    <text evidence="7">The sequence shown here is derived from an EMBL/GenBank/DDBJ whole genome shotgun (WGS) entry which is preliminary data.</text>
</comment>
<dbReference type="AlphaFoldDB" id="A0A929KZI0"/>
<accession>A0A929KZI0</accession>
<dbReference type="RefSeq" id="WP_194110952.1">
    <property type="nucleotide sequence ID" value="NZ_JADFFL010000003.1"/>
</dbReference>
<keyword evidence="8" id="KW-1185">Reference proteome</keyword>
<evidence type="ECO:0000256" key="3">
    <source>
        <dbReference type="ARBA" id="ARBA00023157"/>
    </source>
</evidence>
<dbReference type="PANTHER" id="PTHR42852:SF6">
    <property type="entry name" value="THIOL:DISULFIDE INTERCHANGE PROTEIN DSBE"/>
    <property type="match status" value="1"/>
</dbReference>
<evidence type="ECO:0000259" key="6">
    <source>
        <dbReference type="PROSITE" id="PS51352"/>
    </source>
</evidence>
<evidence type="ECO:0000256" key="4">
    <source>
        <dbReference type="ARBA" id="ARBA00023284"/>
    </source>
</evidence>
<evidence type="ECO:0000256" key="1">
    <source>
        <dbReference type="ARBA" id="ARBA00004196"/>
    </source>
</evidence>
<dbReference type="InterPro" id="IPR025380">
    <property type="entry name" value="DUF4369"/>
</dbReference>
<evidence type="ECO:0000256" key="2">
    <source>
        <dbReference type="ARBA" id="ARBA00022748"/>
    </source>
</evidence>
<dbReference type="SUPFAM" id="SSF52833">
    <property type="entry name" value="Thioredoxin-like"/>
    <property type="match status" value="1"/>
</dbReference>
<dbReference type="InterPro" id="IPR013740">
    <property type="entry name" value="Redoxin"/>
</dbReference>
<dbReference type="GO" id="GO:0030313">
    <property type="term" value="C:cell envelope"/>
    <property type="evidence" value="ECO:0007669"/>
    <property type="project" value="UniProtKB-SubCell"/>
</dbReference>
<dbReference type="PROSITE" id="PS51257">
    <property type="entry name" value="PROKAR_LIPOPROTEIN"/>
    <property type="match status" value="1"/>
</dbReference>
<dbReference type="GO" id="GO:0017004">
    <property type="term" value="P:cytochrome complex assembly"/>
    <property type="evidence" value="ECO:0007669"/>
    <property type="project" value="UniProtKB-KW"/>
</dbReference>
<feature type="signal peptide" evidence="5">
    <location>
        <begin position="1"/>
        <end position="23"/>
    </location>
</feature>
<dbReference type="InterPro" id="IPR050553">
    <property type="entry name" value="Thioredoxin_ResA/DsbE_sf"/>
</dbReference>
<keyword evidence="5" id="KW-0732">Signal</keyword>
<evidence type="ECO:0000313" key="7">
    <source>
        <dbReference type="EMBL" id="MBE9661739.1"/>
    </source>
</evidence>
<organism evidence="7 8">
    <name type="scientific">Mucilaginibacter myungsuensis</name>
    <dbReference type="NCBI Taxonomy" id="649104"/>
    <lineage>
        <taxon>Bacteria</taxon>
        <taxon>Pseudomonadati</taxon>
        <taxon>Bacteroidota</taxon>
        <taxon>Sphingobacteriia</taxon>
        <taxon>Sphingobacteriales</taxon>
        <taxon>Sphingobacteriaceae</taxon>
        <taxon>Mucilaginibacter</taxon>
    </lineage>
</organism>
<evidence type="ECO:0000256" key="5">
    <source>
        <dbReference type="SAM" id="SignalP"/>
    </source>
</evidence>
<dbReference type="GO" id="GO:0016491">
    <property type="term" value="F:oxidoreductase activity"/>
    <property type="evidence" value="ECO:0007669"/>
    <property type="project" value="InterPro"/>
</dbReference>
<proteinExistence type="predicted"/>
<feature type="domain" description="Thioredoxin" evidence="6">
    <location>
        <begin position="252"/>
        <end position="395"/>
    </location>
</feature>
<feature type="chain" id="PRO_5037205002" evidence="5">
    <location>
        <begin position="24"/>
        <end position="395"/>
    </location>
</feature>
<comment type="subcellular location">
    <subcellularLocation>
        <location evidence="1">Cell envelope</location>
    </subcellularLocation>
</comment>
<dbReference type="PANTHER" id="PTHR42852">
    <property type="entry name" value="THIOL:DISULFIDE INTERCHANGE PROTEIN DSBE"/>
    <property type="match status" value="1"/>
</dbReference>
<sequence length="395" mass="43930">MKFQIDCYLVACLLFSIIFSSCKQPDASKGAAKVDSGKYVVNGTFKGVDSGTIYISSSGKKVDSARIVNGKFVFSGQISFPEKKQFTATPGNWAFHAFVDAPNIKLNIDTAFAIHQWVDKTTDQPMIQIISETGSPIGDAYTAYFDETGITKYFDLFREQKTASRERIEGLEKQMDSIMEASTIKQRTWIERYVPQNPSSVGGALIFDEYISMAPGVSAIYLGSIVDKFSGAAKASPYYASINKKLSALGGLRLGKTSPNFTLSQRDGSKLSLADKRGSVILLDFWASWCIPCRKDIPHWKKIYDRYHPKGVDMISISIDDEQQNWTHALDQEKMPWRQVIDKWTPKSSLSVTADQYGVLSIPFYVLLNKKGEIIAASGNHNEITAKLEEVLAVN</sequence>
<dbReference type="Pfam" id="PF14289">
    <property type="entry name" value="DUF4369"/>
    <property type="match status" value="1"/>
</dbReference>
<evidence type="ECO:0000313" key="8">
    <source>
        <dbReference type="Proteomes" id="UP000622475"/>
    </source>
</evidence>
<reference evidence="7" key="1">
    <citation type="submission" date="2020-10" db="EMBL/GenBank/DDBJ databases">
        <title>Mucilaginibacter mali sp. nov., isolated from rhizosphere soil of apple orchard.</title>
        <authorList>
            <person name="Lee J.-S."/>
            <person name="Kim H.S."/>
            <person name="Kim J.-S."/>
        </authorList>
    </citation>
    <scope>NUCLEOTIDE SEQUENCE</scope>
    <source>
        <strain evidence="7">KCTC 22746</strain>
    </source>
</reference>
<dbReference type="Gene3D" id="3.40.30.10">
    <property type="entry name" value="Glutaredoxin"/>
    <property type="match status" value="1"/>
</dbReference>
<dbReference type="Proteomes" id="UP000622475">
    <property type="component" value="Unassembled WGS sequence"/>
</dbReference>
<dbReference type="CDD" id="cd02966">
    <property type="entry name" value="TlpA_like_family"/>
    <property type="match status" value="1"/>
</dbReference>
<dbReference type="PROSITE" id="PS51352">
    <property type="entry name" value="THIOREDOXIN_2"/>
    <property type="match status" value="1"/>
</dbReference>
<dbReference type="InterPro" id="IPR036249">
    <property type="entry name" value="Thioredoxin-like_sf"/>
</dbReference>
<dbReference type="InterPro" id="IPR013766">
    <property type="entry name" value="Thioredoxin_domain"/>
</dbReference>
<keyword evidence="4" id="KW-0676">Redox-active center</keyword>
<keyword evidence="2" id="KW-0201">Cytochrome c-type biogenesis</keyword>
<dbReference type="EMBL" id="JADFFL010000003">
    <property type="protein sequence ID" value="MBE9661739.1"/>
    <property type="molecule type" value="Genomic_DNA"/>
</dbReference>
<keyword evidence="3" id="KW-1015">Disulfide bond</keyword>
<gene>
    <name evidence="7" type="ORF">IRJ16_07560</name>
</gene>
<dbReference type="Pfam" id="PF08534">
    <property type="entry name" value="Redoxin"/>
    <property type="match status" value="1"/>
</dbReference>